<feature type="compositionally biased region" description="Basic and acidic residues" evidence="1">
    <location>
        <begin position="964"/>
        <end position="977"/>
    </location>
</feature>
<dbReference type="Proteomes" id="UP001374579">
    <property type="component" value="Unassembled WGS sequence"/>
</dbReference>
<feature type="region of interest" description="Disordered" evidence="1">
    <location>
        <begin position="1165"/>
        <end position="1199"/>
    </location>
</feature>
<feature type="region of interest" description="Disordered" evidence="1">
    <location>
        <begin position="336"/>
        <end position="371"/>
    </location>
</feature>
<feature type="compositionally biased region" description="Basic and acidic residues" evidence="1">
    <location>
        <begin position="361"/>
        <end position="371"/>
    </location>
</feature>
<feature type="compositionally biased region" description="Basic and acidic residues" evidence="1">
    <location>
        <begin position="804"/>
        <end position="822"/>
    </location>
</feature>
<feature type="region of interest" description="Disordered" evidence="1">
    <location>
        <begin position="388"/>
        <end position="485"/>
    </location>
</feature>
<organism evidence="2 3">
    <name type="scientific">Littorina saxatilis</name>
    <dbReference type="NCBI Taxonomy" id="31220"/>
    <lineage>
        <taxon>Eukaryota</taxon>
        <taxon>Metazoa</taxon>
        <taxon>Spiralia</taxon>
        <taxon>Lophotrochozoa</taxon>
        <taxon>Mollusca</taxon>
        <taxon>Gastropoda</taxon>
        <taxon>Caenogastropoda</taxon>
        <taxon>Littorinimorpha</taxon>
        <taxon>Littorinoidea</taxon>
        <taxon>Littorinidae</taxon>
        <taxon>Littorina</taxon>
    </lineage>
</organism>
<feature type="compositionally biased region" description="Basic and acidic residues" evidence="1">
    <location>
        <begin position="388"/>
        <end position="449"/>
    </location>
</feature>
<feature type="region of interest" description="Disordered" evidence="1">
    <location>
        <begin position="656"/>
        <end position="677"/>
    </location>
</feature>
<gene>
    <name evidence="2" type="ORF">V1264_006741</name>
</gene>
<feature type="compositionally biased region" description="Basic and acidic residues" evidence="1">
    <location>
        <begin position="459"/>
        <end position="472"/>
    </location>
</feature>
<feature type="compositionally biased region" description="Polar residues" evidence="1">
    <location>
        <begin position="336"/>
        <end position="357"/>
    </location>
</feature>
<feature type="compositionally biased region" description="Basic and acidic residues" evidence="1">
    <location>
        <begin position="668"/>
        <end position="677"/>
    </location>
</feature>
<feature type="compositionally biased region" description="Basic residues" evidence="1">
    <location>
        <begin position="717"/>
        <end position="726"/>
    </location>
</feature>
<dbReference type="AlphaFoldDB" id="A0AAN9AYK1"/>
<accession>A0AAN9AYK1</accession>
<feature type="region of interest" description="Disordered" evidence="1">
    <location>
        <begin position="696"/>
        <end position="763"/>
    </location>
</feature>
<evidence type="ECO:0000313" key="3">
    <source>
        <dbReference type="Proteomes" id="UP001374579"/>
    </source>
</evidence>
<feature type="region of interest" description="Disordered" evidence="1">
    <location>
        <begin position="799"/>
        <end position="822"/>
    </location>
</feature>
<feature type="region of interest" description="Disordered" evidence="1">
    <location>
        <begin position="1"/>
        <end position="74"/>
    </location>
</feature>
<dbReference type="EMBL" id="JBAMIC010000018">
    <property type="protein sequence ID" value="KAK7095316.1"/>
    <property type="molecule type" value="Genomic_DNA"/>
</dbReference>
<feature type="compositionally biased region" description="Basic and acidic residues" evidence="1">
    <location>
        <begin position="40"/>
        <end position="61"/>
    </location>
</feature>
<feature type="compositionally biased region" description="Polar residues" evidence="1">
    <location>
        <begin position="954"/>
        <end position="963"/>
    </location>
</feature>
<name>A0AAN9AYK1_9CAEN</name>
<feature type="region of interest" description="Disordered" evidence="1">
    <location>
        <begin position="573"/>
        <end position="596"/>
    </location>
</feature>
<protein>
    <submittedName>
        <fullName evidence="2">Uncharacterized protein</fullName>
    </submittedName>
</protein>
<feature type="compositionally biased region" description="Polar residues" evidence="1">
    <location>
        <begin position="736"/>
        <end position="747"/>
    </location>
</feature>
<proteinExistence type="predicted"/>
<keyword evidence="3" id="KW-1185">Reference proteome</keyword>
<sequence>MSSTQSQRAGRAEQVLPKNLPPEGVQQQDSWSETGPAKGLQKETREQKVQSDSTRETKQKVLSDSTRANSVVEESHMLQREQAKRLMILKEPQVQQQAQPQSGVCRVFQTEHRVLTKMPQIFVVMKDVQQEYHAIRETQEKVQIQFIAPKEVQPEHQDLKKVQLENEVVEIAKPKTQILNAPERKTPEPLGLVQPEEDLQHESDVWDKVKGDTTELNDWEQDTKLLMDLRQVTRILAQLEPQLGTKNETKLKTNNPKIPHQITAVTVELQPVNKALTQPQLASEVFQRQLKLAREAINKAHNNVRPPKRSQSKSRQLIKMNPETKGGHYSRETQFGIQQQDEQQHWTQPQCRTQENAWSPRETRKGVHAETESGTRILEYAWSPRETRKGVHAETETRGGTRTLEDAWSPRETRKGVHAETETRGGTRTLEDAWSPRETRKGMHAETETRGGTQDEVDMPTRETNEGIKPEPETQDNIQQDRKRQEGIQPVMKILKQLEAKHKRMTQRESTIETPETRCITAVRLEKLQLEGRVPSKQKTESNTLAGPRVPMDIQKDSHTLKRTRAECVALKEVKPETESQRNSQRETGLLEELQPVSMILQELQKKYDKPNEPPPKTHKSNQLCQDTGGLIALQTENEIHKLNRERMILTKPIPKYEAPTDPVPETATKESKRGRFEVSERKLLRGVHKEMLSEVRTENGPCKEVQTEPENQEKVVRKRDKHTCKHSHELPGRKTSVSSTPSPKNNFRTETDHQDGEVQTATHEEGVNALRASPSSSITLSFLPVLHAPRMIVPPSTAVQKEPTAEHEGSKVETRHESDKQIHTKLRDNTMMEKDILDAIAISILPSSSSRSSTAVTLERKTTPVTKVQMNKDLDGCGEVVLVPQKSSESQEQQKTYHQEKENNQNEIAFLSGFSASSSSFSCVSSVASDSLSQIQPRAEDYFKRSVYPQVKESLQQSQPTSESKHAKNAKEEKHSKMTSSSPSCELFLSLSATANNVTQCQNSKLQSEVQEDTELQETAQTKTKLQQTTATEEDAQFYISFASNSSSMSSLSPVPSVNDPFASKLDNHLQPETEMSQDVGKEHRQRELMNPETKPLKPNVSNEAAVICSTMVSSSSSSELQVESSVNVIGLTCRQPEKEPESKECRQGDVNHACSGADITTQSNVDAAEAKETQPKAEASPLKRMNAEQEVEVISSK</sequence>
<comment type="caution">
    <text evidence="2">The sequence shown here is derived from an EMBL/GenBank/DDBJ whole genome shotgun (WGS) entry which is preliminary data.</text>
</comment>
<reference evidence="2 3" key="1">
    <citation type="submission" date="2024-02" db="EMBL/GenBank/DDBJ databases">
        <title>Chromosome-scale genome assembly of the rough periwinkle Littorina saxatilis.</title>
        <authorList>
            <person name="De Jode A."/>
            <person name="Faria R."/>
            <person name="Formenti G."/>
            <person name="Sims Y."/>
            <person name="Smith T.P."/>
            <person name="Tracey A."/>
            <person name="Wood J.M.D."/>
            <person name="Zagrodzka Z.B."/>
            <person name="Johannesson K."/>
            <person name="Butlin R.K."/>
            <person name="Leder E.H."/>
        </authorList>
    </citation>
    <scope>NUCLEOTIDE SEQUENCE [LARGE SCALE GENOMIC DNA]</scope>
    <source>
        <strain evidence="2">Snail1</strain>
        <tissue evidence="2">Muscle</tissue>
    </source>
</reference>
<feature type="compositionally biased region" description="Basic and acidic residues" evidence="1">
    <location>
        <begin position="748"/>
        <end position="763"/>
    </location>
</feature>
<evidence type="ECO:0000256" key="1">
    <source>
        <dbReference type="SAM" id="MobiDB-lite"/>
    </source>
</evidence>
<feature type="region of interest" description="Disordered" evidence="1">
    <location>
        <begin position="953"/>
        <end position="983"/>
    </location>
</feature>
<evidence type="ECO:0000313" key="2">
    <source>
        <dbReference type="EMBL" id="KAK7095316.1"/>
    </source>
</evidence>